<dbReference type="PRINTS" id="PR00038">
    <property type="entry name" value="HTHLUXR"/>
</dbReference>
<dbReference type="Gene3D" id="1.25.40.10">
    <property type="entry name" value="Tetratricopeptide repeat domain"/>
    <property type="match status" value="1"/>
</dbReference>
<dbReference type="CDD" id="cd06170">
    <property type="entry name" value="LuxR_C_like"/>
    <property type="match status" value="1"/>
</dbReference>
<dbReference type="SUPFAM" id="SSF52540">
    <property type="entry name" value="P-loop containing nucleoside triphosphate hydrolases"/>
    <property type="match status" value="1"/>
</dbReference>
<dbReference type="SUPFAM" id="SSF46894">
    <property type="entry name" value="C-terminal effector domain of the bipartite response regulators"/>
    <property type="match status" value="1"/>
</dbReference>
<dbReference type="Gene3D" id="1.10.10.10">
    <property type="entry name" value="Winged helix-like DNA-binding domain superfamily/Winged helix DNA-binding domain"/>
    <property type="match status" value="1"/>
</dbReference>
<dbReference type="InterPro" id="IPR011990">
    <property type="entry name" value="TPR-like_helical_dom_sf"/>
</dbReference>
<dbReference type="InterPro" id="IPR000792">
    <property type="entry name" value="Tscrpt_reg_LuxR_C"/>
</dbReference>
<dbReference type="PANTHER" id="PTHR44688">
    <property type="entry name" value="DNA-BINDING TRANSCRIPTIONAL ACTIVATOR DEVR_DOSR"/>
    <property type="match status" value="1"/>
</dbReference>
<evidence type="ECO:0000259" key="4">
    <source>
        <dbReference type="PROSITE" id="PS50043"/>
    </source>
</evidence>
<evidence type="ECO:0000256" key="1">
    <source>
        <dbReference type="ARBA" id="ARBA00023015"/>
    </source>
</evidence>
<dbReference type="Pfam" id="PF17874">
    <property type="entry name" value="TPR_MalT"/>
    <property type="match status" value="1"/>
</dbReference>
<evidence type="ECO:0000313" key="6">
    <source>
        <dbReference type="Proteomes" id="UP001597286"/>
    </source>
</evidence>
<dbReference type="Pfam" id="PF25873">
    <property type="entry name" value="WHD_MalT"/>
    <property type="match status" value="1"/>
</dbReference>
<evidence type="ECO:0000256" key="2">
    <source>
        <dbReference type="ARBA" id="ARBA00023125"/>
    </source>
</evidence>
<dbReference type="InterPro" id="IPR036388">
    <property type="entry name" value="WH-like_DNA-bd_sf"/>
</dbReference>
<dbReference type="RefSeq" id="WP_378484469.1">
    <property type="nucleotide sequence ID" value="NZ_JBHUFB010000009.1"/>
</dbReference>
<evidence type="ECO:0000313" key="5">
    <source>
        <dbReference type="EMBL" id="MFD1811931.1"/>
    </source>
</evidence>
<organism evidence="5 6">
    <name type="scientific">Rhodococcus gannanensis</name>
    <dbReference type="NCBI Taxonomy" id="1960308"/>
    <lineage>
        <taxon>Bacteria</taxon>
        <taxon>Bacillati</taxon>
        <taxon>Actinomycetota</taxon>
        <taxon>Actinomycetes</taxon>
        <taxon>Mycobacteriales</taxon>
        <taxon>Nocardiaceae</taxon>
        <taxon>Rhodococcus</taxon>
    </lineage>
</organism>
<name>A0ABW4P1S4_9NOCA</name>
<keyword evidence="6" id="KW-1185">Reference proteome</keyword>
<reference evidence="6" key="1">
    <citation type="journal article" date="2019" name="Int. J. Syst. Evol. Microbiol.">
        <title>The Global Catalogue of Microorganisms (GCM) 10K type strain sequencing project: providing services to taxonomists for standard genome sequencing and annotation.</title>
        <authorList>
            <consortium name="The Broad Institute Genomics Platform"/>
            <consortium name="The Broad Institute Genome Sequencing Center for Infectious Disease"/>
            <person name="Wu L."/>
            <person name="Ma J."/>
        </authorList>
    </citation>
    <scope>NUCLEOTIDE SEQUENCE [LARGE SCALE GENOMIC DNA]</scope>
    <source>
        <strain evidence="6">DT72</strain>
    </source>
</reference>
<evidence type="ECO:0000256" key="3">
    <source>
        <dbReference type="ARBA" id="ARBA00023163"/>
    </source>
</evidence>
<dbReference type="InterPro" id="IPR016032">
    <property type="entry name" value="Sig_transdc_resp-reg_C-effctor"/>
</dbReference>
<dbReference type="InterPro" id="IPR041617">
    <property type="entry name" value="TPR_MalT"/>
</dbReference>
<dbReference type="InterPro" id="IPR027417">
    <property type="entry name" value="P-loop_NTPase"/>
</dbReference>
<sequence length="868" mass="91893">MSVVNRPCHAQVPVYGHAVIRRPRLHAALTAAVAPGTPCTAVLLNAPVGSGKTMLLADWVTETVAAPGAPVIAWLTARESDNDRGAFVASLLAALRSLGDCAVSDALRDLPDADDEVPGAVAERLGDVGTPVRIVIDDVHLLHDTAALDALGAFLRSAPPTVGAVLAGRFEPPLALHRMRVDGRVREIPPNELAFTEPEAAQLFAGHGLELDDGDLAALAARTQGWAVGLRLAAITLARHPDPATMIADFTGDTRIVADYLVGEVLTRLDPDVREFVVETAIPDAYTVELAETLTGNPCSGRIVDVLERENFLVERVPGRTGWFRYHPLLREYLRAELGRLGHRAVAGLEQLAAGWFAESGSFHDALEHTLHAGDADAMVRLITDSGLRAVLSGNSAQLLDLIDRSPRRVQNAAGARRVRAAAELARANPTAAESILGPPEPALTGNEALLDAAVRLQLAIQGNGVIAAALATLSARPVGRTGTPELDAYARLQQGVAELHLGRLDRAESHLEAARVTARSAGLFAVKLEAMTGLTVVAAVRCRLSETDRIAGDTATIAERHGLTGLPHVELAAVARAWTGYLRMDGRAALPEVGSSLDLSRLVASPDATIAPTAACVAAILGATPAAQQRDPLADRVQAVLRGPVPRPVAALLCPAALRSLLADGNDGRAVGLVDNAATVLGDCGEVAVMRAMIEMRRGRGDAASRLVAGVVEGRLGCITPIARIEALLLATACAAGRGDDVRARAMLTDALALARPHGLIRPFHDERERIRPLLDRHIGRFGVLDAFAERVRERVPTTAPHPDRLLTARERELLTELPSWRTADQIAADLFVSVNTVKTHLRGIYRKLGVSTRQEAIAAARSCGLL</sequence>
<keyword evidence="1" id="KW-0805">Transcription regulation</keyword>
<protein>
    <submittedName>
        <fullName evidence="5">LuxR C-terminal-related transcriptional regulator</fullName>
    </submittedName>
</protein>
<dbReference type="Pfam" id="PF00196">
    <property type="entry name" value="GerE"/>
    <property type="match status" value="1"/>
</dbReference>
<keyword evidence="3" id="KW-0804">Transcription</keyword>
<dbReference type="EMBL" id="JBHUFB010000009">
    <property type="protein sequence ID" value="MFD1811931.1"/>
    <property type="molecule type" value="Genomic_DNA"/>
</dbReference>
<dbReference type="Gene3D" id="3.40.50.300">
    <property type="entry name" value="P-loop containing nucleotide triphosphate hydrolases"/>
    <property type="match status" value="1"/>
</dbReference>
<comment type="caution">
    <text evidence="5">The sequence shown here is derived from an EMBL/GenBank/DDBJ whole genome shotgun (WGS) entry which is preliminary data.</text>
</comment>
<dbReference type="InterPro" id="IPR059106">
    <property type="entry name" value="WHD_MalT"/>
</dbReference>
<keyword evidence="2" id="KW-0238">DNA-binding</keyword>
<dbReference type="PROSITE" id="PS50043">
    <property type="entry name" value="HTH_LUXR_2"/>
    <property type="match status" value="1"/>
</dbReference>
<accession>A0ABW4P1S4</accession>
<gene>
    <name evidence="5" type="ORF">ACFSJG_06860</name>
</gene>
<dbReference type="PANTHER" id="PTHR44688:SF16">
    <property type="entry name" value="DNA-BINDING TRANSCRIPTIONAL ACTIVATOR DEVR_DOSR"/>
    <property type="match status" value="1"/>
</dbReference>
<dbReference type="SMART" id="SM00421">
    <property type="entry name" value="HTH_LUXR"/>
    <property type="match status" value="1"/>
</dbReference>
<feature type="domain" description="HTH luxR-type" evidence="4">
    <location>
        <begin position="801"/>
        <end position="866"/>
    </location>
</feature>
<dbReference type="Proteomes" id="UP001597286">
    <property type="component" value="Unassembled WGS sequence"/>
</dbReference>
<proteinExistence type="predicted"/>